<comment type="caution">
    <text evidence="1">The sequence shown here is derived from an EMBL/GenBank/DDBJ whole genome shotgun (WGS) entry which is preliminary data.</text>
</comment>
<protein>
    <recommendedName>
        <fullName evidence="3">Helix-turn-helix domain-containing protein</fullName>
    </recommendedName>
</protein>
<dbReference type="Proteomes" id="UP000689967">
    <property type="component" value="Unassembled WGS sequence"/>
</dbReference>
<organism evidence="1 2">
    <name type="scientific">Falsiroseomonas oleicola</name>
    <dbReference type="NCBI Taxonomy" id="2801474"/>
    <lineage>
        <taxon>Bacteria</taxon>
        <taxon>Pseudomonadati</taxon>
        <taxon>Pseudomonadota</taxon>
        <taxon>Alphaproteobacteria</taxon>
        <taxon>Acetobacterales</taxon>
        <taxon>Roseomonadaceae</taxon>
        <taxon>Falsiroseomonas</taxon>
    </lineage>
</organism>
<keyword evidence="2" id="KW-1185">Reference proteome</keyword>
<name>A0ABS6H9C4_9PROT</name>
<accession>A0ABS6H9C4</accession>
<sequence>MTGRPPFAPTDEQRRLVRAMAGYGVPHEDIARVVRCSAPTLRRYFRDELDVAAIEANARVAQTLFQQVSTPGNIAATIFWLKVRAGWREKRPDEAAPPPAATAPPEPFVIVRRIVDARSGDDQAPLMVLPRLRPQKVERSE</sequence>
<gene>
    <name evidence="1" type="ORF">JJQ90_11865</name>
</gene>
<evidence type="ECO:0008006" key="3">
    <source>
        <dbReference type="Google" id="ProtNLM"/>
    </source>
</evidence>
<proteinExistence type="predicted"/>
<dbReference type="RefSeq" id="WP_216875659.1">
    <property type="nucleotide sequence ID" value="NZ_JAERQM010000003.1"/>
</dbReference>
<evidence type="ECO:0000313" key="2">
    <source>
        <dbReference type="Proteomes" id="UP000689967"/>
    </source>
</evidence>
<reference evidence="1 2" key="1">
    <citation type="submission" date="2021-01" db="EMBL/GenBank/DDBJ databases">
        <title>Roseomonas sp. nov, a bacterium isolated from an oil production mixture in Yumen Oilfield.</title>
        <authorList>
            <person name="Wu D."/>
        </authorList>
    </citation>
    <scope>NUCLEOTIDE SEQUENCE [LARGE SCALE GENOMIC DNA]</scope>
    <source>
        <strain evidence="1 2">ROY-5-3</strain>
    </source>
</reference>
<evidence type="ECO:0000313" key="1">
    <source>
        <dbReference type="EMBL" id="MBU8544407.1"/>
    </source>
</evidence>
<dbReference type="EMBL" id="JAERQM010000003">
    <property type="protein sequence ID" value="MBU8544407.1"/>
    <property type="molecule type" value="Genomic_DNA"/>
</dbReference>